<keyword evidence="10" id="KW-1185">Reference proteome</keyword>
<evidence type="ECO:0000256" key="1">
    <source>
        <dbReference type="ARBA" id="ARBA00004167"/>
    </source>
</evidence>
<evidence type="ECO:0000256" key="8">
    <source>
        <dbReference type="SAM" id="Phobius"/>
    </source>
</evidence>
<keyword evidence="7" id="KW-0349">Heme</keyword>
<keyword evidence="6 7" id="KW-0408">Iron</keyword>
<sequence length="482" mass="55251">MEVAKFVTLVALLSIFFLCLHLITKFVKLRKKPSLNLPPGSLGWPIVGETFEFMRESGKGNMSRFTRDRMEKYDPRVFKTSFLGDPMAVFCGTAGNKFLFSSESKEVQLWWPSSIRKVLRTSLVTKVGEDAKLTRKLLLTFLSSEALRNFVPKMDSIARTHLNTHWRGKEQVVVYYTTQLYTYSLACCLFLSIEDSIHVSKFSSKFEVLVKGMLGFPINLPGTKFYQAMKAADEISEEIKMLIRQRKVDLEEKASASQSQDLLSHLLVTPDASGRFMSEQEIIDIMLQLLFAGHDTSRSALSSIMKYLGNMPQVYEKVLKEQVEISREKGVGELLQWEDIQKMKYSWNVASEAMRLSPPVASAYREAIRDFTFAGYTIPKGWKLNWTTYSTHMDPAYFPNPESFDASRFEGDGPTPYSYVPFGGGPRMCLGIEFARLEILVFMHHIVKWFKWDLVNPDEKFKYDPLLEPENGLPILLHPRHV</sequence>
<comment type="similarity">
    <text evidence="2 7">Belongs to the cytochrome P450 family.</text>
</comment>
<evidence type="ECO:0000313" key="10">
    <source>
        <dbReference type="Proteomes" id="UP001341840"/>
    </source>
</evidence>
<organism evidence="9 10">
    <name type="scientific">Stylosanthes scabra</name>
    <dbReference type="NCBI Taxonomy" id="79078"/>
    <lineage>
        <taxon>Eukaryota</taxon>
        <taxon>Viridiplantae</taxon>
        <taxon>Streptophyta</taxon>
        <taxon>Embryophyta</taxon>
        <taxon>Tracheophyta</taxon>
        <taxon>Spermatophyta</taxon>
        <taxon>Magnoliopsida</taxon>
        <taxon>eudicotyledons</taxon>
        <taxon>Gunneridae</taxon>
        <taxon>Pentapetalae</taxon>
        <taxon>rosids</taxon>
        <taxon>fabids</taxon>
        <taxon>Fabales</taxon>
        <taxon>Fabaceae</taxon>
        <taxon>Papilionoideae</taxon>
        <taxon>50 kb inversion clade</taxon>
        <taxon>dalbergioids sensu lato</taxon>
        <taxon>Dalbergieae</taxon>
        <taxon>Pterocarpus clade</taxon>
        <taxon>Stylosanthes</taxon>
    </lineage>
</organism>
<accession>A0ABU6S3J9</accession>
<keyword evidence="7" id="KW-0503">Monooxygenase</keyword>
<dbReference type="SUPFAM" id="SSF48264">
    <property type="entry name" value="Cytochrome P450"/>
    <property type="match status" value="1"/>
</dbReference>
<gene>
    <name evidence="9" type="ORF">PIB30_005941</name>
</gene>
<keyword evidence="5 8" id="KW-1133">Transmembrane helix</keyword>
<dbReference type="PRINTS" id="PR00385">
    <property type="entry name" value="P450"/>
</dbReference>
<proteinExistence type="inferred from homology"/>
<dbReference type="Pfam" id="PF00067">
    <property type="entry name" value="p450"/>
    <property type="match status" value="1"/>
</dbReference>
<evidence type="ECO:0000256" key="7">
    <source>
        <dbReference type="RuleBase" id="RU000461"/>
    </source>
</evidence>
<keyword evidence="3 8" id="KW-0812">Transmembrane</keyword>
<dbReference type="PANTHER" id="PTHR24286:SF209">
    <property type="entry name" value="BETA-AMYRIN 28-OXIDASE-LIKE"/>
    <property type="match status" value="1"/>
</dbReference>
<keyword evidence="8" id="KW-0472">Membrane</keyword>
<dbReference type="InterPro" id="IPR002401">
    <property type="entry name" value="Cyt_P450_E_grp-I"/>
</dbReference>
<dbReference type="PRINTS" id="PR00463">
    <property type="entry name" value="EP450I"/>
</dbReference>
<evidence type="ECO:0000256" key="2">
    <source>
        <dbReference type="ARBA" id="ARBA00010617"/>
    </source>
</evidence>
<comment type="caution">
    <text evidence="9">The sequence shown here is derived from an EMBL/GenBank/DDBJ whole genome shotgun (WGS) entry which is preliminary data.</text>
</comment>
<dbReference type="EMBL" id="JASCZI010060427">
    <property type="protein sequence ID" value="MED6130987.1"/>
    <property type="molecule type" value="Genomic_DNA"/>
</dbReference>
<dbReference type="CDD" id="cd11043">
    <property type="entry name" value="CYP90-like"/>
    <property type="match status" value="1"/>
</dbReference>
<keyword evidence="7" id="KW-0560">Oxidoreductase</keyword>
<dbReference type="PANTHER" id="PTHR24286">
    <property type="entry name" value="CYTOCHROME P450 26"/>
    <property type="match status" value="1"/>
</dbReference>
<reference evidence="9 10" key="1">
    <citation type="journal article" date="2023" name="Plants (Basel)">
        <title>Bridging the Gap: Combining Genomics and Transcriptomics Approaches to Understand Stylosanthes scabra, an Orphan Legume from the Brazilian Caatinga.</title>
        <authorList>
            <person name="Ferreira-Neto J.R.C."/>
            <person name="da Silva M.D."/>
            <person name="Binneck E."/>
            <person name="de Melo N.F."/>
            <person name="da Silva R.H."/>
            <person name="de Melo A.L.T.M."/>
            <person name="Pandolfi V."/>
            <person name="Bustamante F.O."/>
            <person name="Brasileiro-Vidal A.C."/>
            <person name="Benko-Iseppon A.M."/>
        </authorList>
    </citation>
    <scope>NUCLEOTIDE SEQUENCE [LARGE SCALE GENOMIC DNA]</scope>
    <source>
        <tissue evidence="9">Leaves</tissue>
    </source>
</reference>
<comment type="subcellular location">
    <subcellularLocation>
        <location evidence="1">Membrane</location>
        <topology evidence="1">Single-pass membrane protein</topology>
    </subcellularLocation>
</comment>
<feature type="transmembrane region" description="Helical" evidence="8">
    <location>
        <begin position="6"/>
        <end position="24"/>
    </location>
</feature>
<dbReference type="Proteomes" id="UP001341840">
    <property type="component" value="Unassembled WGS sequence"/>
</dbReference>
<evidence type="ECO:0000256" key="6">
    <source>
        <dbReference type="ARBA" id="ARBA00023004"/>
    </source>
</evidence>
<evidence type="ECO:0000256" key="3">
    <source>
        <dbReference type="ARBA" id="ARBA00022692"/>
    </source>
</evidence>
<dbReference type="PROSITE" id="PS00086">
    <property type="entry name" value="CYTOCHROME_P450"/>
    <property type="match status" value="1"/>
</dbReference>
<name>A0ABU6S3J9_9FABA</name>
<evidence type="ECO:0000256" key="5">
    <source>
        <dbReference type="ARBA" id="ARBA00022989"/>
    </source>
</evidence>
<evidence type="ECO:0000256" key="4">
    <source>
        <dbReference type="ARBA" id="ARBA00022723"/>
    </source>
</evidence>
<keyword evidence="4 7" id="KW-0479">Metal-binding</keyword>
<dbReference type="InterPro" id="IPR001128">
    <property type="entry name" value="Cyt_P450"/>
</dbReference>
<protein>
    <submittedName>
        <fullName evidence="9">Uncharacterized protein</fullName>
    </submittedName>
</protein>
<dbReference type="InterPro" id="IPR036396">
    <property type="entry name" value="Cyt_P450_sf"/>
</dbReference>
<dbReference type="InterPro" id="IPR017972">
    <property type="entry name" value="Cyt_P450_CS"/>
</dbReference>
<evidence type="ECO:0000313" key="9">
    <source>
        <dbReference type="EMBL" id="MED6130987.1"/>
    </source>
</evidence>
<dbReference type="Gene3D" id="1.10.630.10">
    <property type="entry name" value="Cytochrome P450"/>
    <property type="match status" value="1"/>
</dbReference>